<dbReference type="OrthoDB" id="10545059at2759"/>
<evidence type="ECO:0000313" key="2">
    <source>
        <dbReference type="EMBL" id="CAL1139447.1"/>
    </source>
</evidence>
<evidence type="ECO:0000313" key="1">
    <source>
        <dbReference type="EMBL" id="CAI3986072.1"/>
    </source>
</evidence>
<reference evidence="2" key="2">
    <citation type="submission" date="2024-04" db="EMBL/GenBank/DDBJ databases">
        <authorList>
            <person name="Chen Y."/>
            <person name="Shah S."/>
            <person name="Dougan E. K."/>
            <person name="Thang M."/>
            <person name="Chan C."/>
        </authorList>
    </citation>
    <scope>NUCLEOTIDE SEQUENCE [LARGE SCALE GENOMIC DNA]</scope>
</reference>
<sequence>MALFLMQKWEQMQDRVTDWTGLLSNLSHIRGEVGDMSPASIAAAVVVGLRAVHVMNRLIDTALQEVLLSQTRFANFLLLFAAGSGIHVASKYRETITQHLNVTRGAASFDSAERAEWLVQLIHNLKRLPPNFWYSSAATGLLSLQIAQRLGVWCLQKTARSRIGNYILKSVFIAVFLATFRSELLAEAQVKWLRDRTQSLMASNRSQDSLQDRARAATGAAFRSV</sequence>
<dbReference type="AlphaFoldDB" id="A0A9P1C5W1"/>
<accession>A0A9P1C5W1</accession>
<dbReference type="EMBL" id="CAMXCT030001042">
    <property type="protein sequence ID" value="CAL4773384.1"/>
    <property type="molecule type" value="Genomic_DNA"/>
</dbReference>
<proteinExistence type="predicted"/>
<name>A0A9P1C5W1_9DINO</name>
<dbReference type="Proteomes" id="UP001152797">
    <property type="component" value="Unassembled WGS sequence"/>
</dbReference>
<keyword evidence="3" id="KW-1185">Reference proteome</keyword>
<reference evidence="1" key="1">
    <citation type="submission" date="2022-10" db="EMBL/GenBank/DDBJ databases">
        <authorList>
            <person name="Chen Y."/>
            <person name="Dougan E. K."/>
            <person name="Chan C."/>
            <person name="Rhodes N."/>
            <person name="Thang M."/>
        </authorList>
    </citation>
    <scope>NUCLEOTIDE SEQUENCE</scope>
</reference>
<dbReference type="EMBL" id="CAMXCT010001042">
    <property type="protein sequence ID" value="CAI3986072.1"/>
    <property type="molecule type" value="Genomic_DNA"/>
</dbReference>
<organism evidence="1">
    <name type="scientific">Cladocopium goreaui</name>
    <dbReference type="NCBI Taxonomy" id="2562237"/>
    <lineage>
        <taxon>Eukaryota</taxon>
        <taxon>Sar</taxon>
        <taxon>Alveolata</taxon>
        <taxon>Dinophyceae</taxon>
        <taxon>Suessiales</taxon>
        <taxon>Symbiodiniaceae</taxon>
        <taxon>Cladocopium</taxon>
    </lineage>
</organism>
<dbReference type="EMBL" id="CAMXCT020001042">
    <property type="protein sequence ID" value="CAL1139447.1"/>
    <property type="molecule type" value="Genomic_DNA"/>
</dbReference>
<evidence type="ECO:0000313" key="3">
    <source>
        <dbReference type="Proteomes" id="UP001152797"/>
    </source>
</evidence>
<protein>
    <submittedName>
        <fullName evidence="1">Uncharacterized protein</fullName>
    </submittedName>
</protein>
<gene>
    <name evidence="1" type="ORF">C1SCF055_LOCUS13452</name>
</gene>
<comment type="caution">
    <text evidence="1">The sequence shown here is derived from an EMBL/GenBank/DDBJ whole genome shotgun (WGS) entry which is preliminary data.</text>
</comment>